<gene>
    <name evidence="1" type="ORF">BAU08_09360</name>
</gene>
<proteinExistence type="predicted"/>
<dbReference type="RefSeq" id="WP_066669014.1">
    <property type="nucleotide sequence ID" value="NZ_CP016171.1"/>
</dbReference>
<dbReference type="Gene3D" id="1.10.10.10">
    <property type="entry name" value="Winged helix-like DNA-binding domain superfamily/Winged helix DNA-binding domain"/>
    <property type="match status" value="1"/>
</dbReference>
<reference evidence="1 2" key="1">
    <citation type="submission" date="2016-06" db="EMBL/GenBank/DDBJ databases">
        <title>Complete genome sequences of Bordetella bronchialis and Bordetella flabilis.</title>
        <authorList>
            <person name="LiPuma J.J."/>
            <person name="Spilker T."/>
        </authorList>
    </citation>
    <scope>NUCLEOTIDE SEQUENCE [LARGE SCALE GENOMIC DNA]</scope>
    <source>
        <strain evidence="1 2">AU17976</strain>
    </source>
</reference>
<name>A0A193FWV9_9BORD</name>
<dbReference type="InterPro" id="IPR036388">
    <property type="entry name" value="WH-like_DNA-bd_sf"/>
</dbReference>
<organism evidence="1 2">
    <name type="scientific">Bordetella bronchialis</name>
    <dbReference type="NCBI Taxonomy" id="463025"/>
    <lineage>
        <taxon>Bacteria</taxon>
        <taxon>Pseudomonadati</taxon>
        <taxon>Pseudomonadota</taxon>
        <taxon>Betaproteobacteria</taxon>
        <taxon>Burkholderiales</taxon>
        <taxon>Alcaligenaceae</taxon>
        <taxon>Bordetella</taxon>
    </lineage>
</organism>
<dbReference type="AlphaFoldDB" id="A0A193FWV9"/>
<sequence length="77" mass="7814">MPDISKELAALVSTGLVERCHDGRYRLTAAGNAYARARGLEGGPTQAAGQEVASGQEGLVHGESVAAGGARVPREAP</sequence>
<dbReference type="EMBL" id="CP016171">
    <property type="protein sequence ID" value="ANN71514.1"/>
    <property type="molecule type" value="Genomic_DNA"/>
</dbReference>
<protein>
    <submittedName>
        <fullName evidence="1">Uncharacterized protein</fullName>
    </submittedName>
</protein>
<accession>A0A193FWV9</accession>
<dbReference type="STRING" id="463025.BAU08_09360"/>
<evidence type="ECO:0000313" key="2">
    <source>
        <dbReference type="Proteomes" id="UP000092213"/>
    </source>
</evidence>
<dbReference type="Proteomes" id="UP000092213">
    <property type="component" value="Chromosome"/>
</dbReference>
<evidence type="ECO:0000313" key="1">
    <source>
        <dbReference type="EMBL" id="ANN71514.1"/>
    </source>
</evidence>